<feature type="signal peptide" evidence="7">
    <location>
        <begin position="1"/>
        <end position="24"/>
    </location>
</feature>
<dbReference type="InterPro" id="IPR013783">
    <property type="entry name" value="Ig-like_fold"/>
</dbReference>
<dbReference type="InterPro" id="IPR055074">
    <property type="entry name" value="NOMO1-3_2nd"/>
</dbReference>
<evidence type="ECO:0000259" key="12">
    <source>
        <dbReference type="Pfam" id="PF23192"/>
    </source>
</evidence>
<dbReference type="InterPro" id="IPR013784">
    <property type="entry name" value="Carb-bd-like_fold"/>
</dbReference>
<comment type="subcellular location">
    <subcellularLocation>
        <location evidence="1">Endoplasmic reticulum membrane</location>
        <topology evidence="1">Single-pass type I membrane protein</topology>
    </subcellularLocation>
</comment>
<evidence type="ECO:0000259" key="9">
    <source>
        <dbReference type="Pfam" id="PF22902"/>
    </source>
</evidence>
<keyword evidence="6" id="KW-0472">Membrane</keyword>
<feature type="domain" description="NOMO C-terminal transthyretin-like" evidence="12">
    <location>
        <begin position="1009"/>
        <end position="1110"/>
    </location>
</feature>
<feature type="domain" description="NOMO second beta-sandwich" evidence="10">
    <location>
        <begin position="513"/>
        <end position="571"/>
    </location>
</feature>
<evidence type="ECO:0000259" key="11">
    <source>
        <dbReference type="Pfam" id="PF23141"/>
    </source>
</evidence>
<feature type="domain" description="NOMO second beta-sandwich" evidence="10">
    <location>
        <begin position="117"/>
        <end position="203"/>
    </location>
</feature>
<feature type="domain" description="NOMO-like N-terminal beta-sandwich" evidence="8">
    <location>
        <begin position="31"/>
        <end position="115"/>
    </location>
</feature>
<evidence type="ECO:0000313" key="15">
    <source>
        <dbReference type="Proteomes" id="UP001652621"/>
    </source>
</evidence>
<dbReference type="Pfam" id="PF22904">
    <property type="entry name" value="NOMO1-like_2nd"/>
    <property type="match status" value="2"/>
</dbReference>
<evidence type="ECO:0000256" key="2">
    <source>
        <dbReference type="ARBA" id="ARBA00022692"/>
    </source>
</evidence>
<keyword evidence="15" id="KW-1185">Reference proteome</keyword>
<dbReference type="eggNOG" id="KOG1948">
    <property type="taxonomic scope" value="Eukaryota"/>
</dbReference>
<dbReference type="STRING" id="7370.A0A1I8MR75"/>
<evidence type="ECO:0000256" key="3">
    <source>
        <dbReference type="ARBA" id="ARBA00022729"/>
    </source>
</evidence>
<feature type="domain" description="NOMO-like ninth beta-sandwich" evidence="9">
    <location>
        <begin position="747"/>
        <end position="820"/>
    </location>
</feature>
<keyword evidence="5" id="KW-1133">Transmembrane helix</keyword>
<evidence type="ECO:0000313" key="16">
    <source>
        <dbReference type="RefSeq" id="XP_005176524.1"/>
    </source>
</evidence>
<dbReference type="VEuPathDB" id="VectorBase:MDOA007626"/>
<dbReference type="Pfam" id="PF22898">
    <property type="entry name" value="NOMO1-like_1st"/>
    <property type="match status" value="1"/>
</dbReference>
<keyword evidence="2" id="KW-0812">Transmembrane</keyword>
<dbReference type="Pfam" id="PF23194">
    <property type="entry name" value="NOMO_5th"/>
    <property type="match status" value="1"/>
</dbReference>
<accession>A0A1I8MR75</accession>
<dbReference type="GO" id="GO:0005789">
    <property type="term" value="C:endoplasmic reticulum membrane"/>
    <property type="evidence" value="ECO:0007669"/>
    <property type="project" value="UniProtKB-SubCell"/>
</dbReference>
<evidence type="ECO:0000256" key="7">
    <source>
        <dbReference type="SAM" id="SignalP"/>
    </source>
</evidence>
<dbReference type="PANTHER" id="PTHR23303:SF14">
    <property type="entry name" value="BOS COMPLEX SUBUNIT NOMO1-RELATED"/>
    <property type="match status" value="1"/>
</dbReference>
<evidence type="ECO:0000259" key="13">
    <source>
        <dbReference type="Pfam" id="PF23194"/>
    </source>
</evidence>
<dbReference type="InterPro" id="IPR055073">
    <property type="entry name" value="NOMO1-like_9th"/>
</dbReference>
<dbReference type="InterPro" id="IPR051417">
    <property type="entry name" value="SDr/BOS_complex"/>
</dbReference>
<dbReference type="EnsemblMetazoa" id="MDOA007626-RA">
    <property type="protein sequence ID" value="MDOA007626-PA"/>
    <property type="gene ID" value="MDOA007626"/>
</dbReference>
<reference evidence="14" key="1">
    <citation type="submission" date="2020-05" db="UniProtKB">
        <authorList>
            <consortium name="EnsemblMetazoa"/>
        </authorList>
    </citation>
    <scope>IDENTIFICATION</scope>
    <source>
        <strain evidence="14">Aabys</strain>
    </source>
</reference>
<dbReference type="GeneID" id="101901343"/>
<dbReference type="Gene3D" id="2.60.40.10">
    <property type="entry name" value="Immunoglobulins"/>
    <property type="match status" value="1"/>
</dbReference>
<evidence type="ECO:0000256" key="4">
    <source>
        <dbReference type="ARBA" id="ARBA00022824"/>
    </source>
</evidence>
<dbReference type="PANTHER" id="PTHR23303">
    <property type="entry name" value="CARBOXYPEPTIDASE REGULATORY REGION-CONTAINING"/>
    <property type="match status" value="1"/>
</dbReference>
<proteinExistence type="predicted"/>
<dbReference type="SUPFAM" id="SSF49478">
    <property type="entry name" value="Cna protein B-type domain"/>
    <property type="match status" value="3"/>
</dbReference>
<dbReference type="InterPro" id="IPR055075">
    <property type="entry name" value="NOMO-like_N"/>
</dbReference>
<evidence type="ECO:0000256" key="1">
    <source>
        <dbReference type="ARBA" id="ARBA00004115"/>
    </source>
</evidence>
<evidence type="ECO:0000259" key="8">
    <source>
        <dbReference type="Pfam" id="PF22898"/>
    </source>
</evidence>
<feature type="domain" description="NOMO fifth transthyretin-like" evidence="13">
    <location>
        <begin position="401"/>
        <end position="482"/>
    </location>
</feature>
<dbReference type="GO" id="GO:0030246">
    <property type="term" value="F:carbohydrate binding"/>
    <property type="evidence" value="ECO:0007669"/>
    <property type="project" value="InterPro"/>
</dbReference>
<dbReference type="InterPro" id="IPR056190">
    <property type="entry name" value="NOMO_5th"/>
</dbReference>
<keyword evidence="3 7" id="KW-0732">Signal</keyword>
<dbReference type="RefSeq" id="XP_005176524.1">
    <property type="nucleotide sequence ID" value="XM_005176467.3"/>
</dbReference>
<name>A0A1I8MR75_MUSDO</name>
<organism evidence="14">
    <name type="scientific">Musca domestica</name>
    <name type="common">House fly</name>
    <dbReference type="NCBI Taxonomy" id="7370"/>
    <lineage>
        <taxon>Eukaryota</taxon>
        <taxon>Metazoa</taxon>
        <taxon>Ecdysozoa</taxon>
        <taxon>Arthropoda</taxon>
        <taxon>Hexapoda</taxon>
        <taxon>Insecta</taxon>
        <taxon>Pterygota</taxon>
        <taxon>Neoptera</taxon>
        <taxon>Endopterygota</taxon>
        <taxon>Diptera</taxon>
        <taxon>Brachycera</taxon>
        <taxon>Muscomorpha</taxon>
        <taxon>Muscoidea</taxon>
        <taxon>Muscidae</taxon>
        <taxon>Musca</taxon>
    </lineage>
</organism>
<sequence>MRVVWSIFVVLLIKILNSVDFVQSNEVIGCGGFIKSQKDIDFSKVEIKLLTKTGALKDKTDCSPSNGYYFLPIYDKGEYLLKISPPPGWSFEPEEVKLNFDGQTDVCSLGKDVNFVFKGFGITGKVALGLAGAQGVKVELKSEDGKDTRHTVTDAKGIFSFTPIIPGKYVVKASHPKWYFEKSEHTVIVEGGNTVLAENSLVVSGFDVTGRFDTFGQLGAGVGIALFKSKQATADPRCGKEDLPSAAITHTNSEYDSSVSCYAQVDTAGNYIFKDVRPGKYILLPVVNRNLKLNIKPQFIEIEVAKDTLELKQEFKISGFSVSGVVLNSVQGTPVNGATVKLNGQRVTTTKSDGQFTLENVASSGLYSIQVEAEKLRFDEQRIQLQLTSATLPPIVPSAYEVCGKVVSKKSFRVAITKQGSTTVHTTVDTNADTGVWCTYLSNGKFTIEVQTSETDRSNGVQFFPVQQTIEVKGEPIKDITFSQLRATLQGALKCLPDAPAEGCLSTEVTLHSLDANGQHTGQKQTTKAQGGKYSFTNVLPGPYEITVPQSNLCFDSTRVLINVASAQETAPEFVQHGYEVNIISSHRAIMKYSHETATTTDNLKLLSGVNTFCVPKYGSYSIKLEGCHLYDEETLPTTFNTANTNPTIINALAHKVGVRVLSPESSADNLKLSVESASLGKLVVTPFAEAHKVDGKYAFRYDTHLKPEEVLRIAPQSDILLFEPGTKDIVGTNDCVDVAFNFIASKGLILNGKVIPGIKDAKITLSFPNNPELEPQTTLTSVNGDFKFGPISDSIKYELKGEKESYVFSDYNPATNSFSVHKLCEIIVKVKDGSGKGLSGVLISLSGSESYRKNLITADDGSINFHSLSPSQYFLRPMLKEFKFEPNSKMIDLKDGETVEVEMIGKRVAYSLFGAVTSLNGEPFAEVNIEATADEACSHHQEEATTEKNGKYRVRGLNPDCEYTIRLKDAGTPGNNVDRSIPLTRTVKIGSEDVENVNFLAMSPITFVDVTARVTASSNDFYKTLRVVMYRKGAYDSPVYSQRLDTPLNPKSRYNPGIMVFFPRIPLDGKTYIVELRSTLSDKTYTYSTRSEQFVADTPSVYIELDFKPEVKSFESDLNQNSISALVLVALVAIAFFKQDIAMAFLNFVWSKINGIAQDLAQKQKSNAKNNQRKVEPINQKEIEQMAEQINNIKKKKTKKI</sequence>
<protein>
    <submittedName>
        <fullName evidence="16">Nodal modulator 3</fullName>
    </submittedName>
</protein>
<dbReference type="Pfam" id="PF13620">
    <property type="entry name" value="CarboxypepD_reg"/>
    <property type="match status" value="1"/>
</dbReference>
<evidence type="ECO:0000313" key="14">
    <source>
        <dbReference type="EnsemblMetazoa" id="MDOA007626-PA"/>
    </source>
</evidence>
<keyword evidence="4" id="KW-0256">Endoplasmic reticulum</keyword>
<dbReference type="Gene3D" id="2.60.40.1120">
    <property type="entry name" value="Carboxypeptidase-like, regulatory domain"/>
    <property type="match status" value="1"/>
</dbReference>
<dbReference type="Pfam" id="PF22902">
    <property type="entry name" value="NOMO1-like_9th"/>
    <property type="match status" value="1"/>
</dbReference>
<dbReference type="Pfam" id="PF23192">
    <property type="entry name" value="NOMO_12th"/>
    <property type="match status" value="1"/>
</dbReference>
<evidence type="ECO:0000256" key="6">
    <source>
        <dbReference type="ARBA" id="ARBA00023136"/>
    </source>
</evidence>
<evidence type="ECO:0000259" key="10">
    <source>
        <dbReference type="Pfam" id="PF22904"/>
    </source>
</evidence>
<dbReference type="VEuPathDB" id="VectorBase:MDOMA2_000650"/>
<dbReference type="InterPro" id="IPR056191">
    <property type="entry name" value="NOMO_12th"/>
</dbReference>
<dbReference type="InterPro" id="IPR056319">
    <property type="entry name" value="NOMO_7th"/>
</dbReference>
<dbReference type="AlphaFoldDB" id="A0A1I8MR75"/>
<gene>
    <name evidence="14" type="primary">101901343</name>
    <name evidence="16" type="synonym">LOC101901343</name>
</gene>
<reference evidence="16" key="2">
    <citation type="submission" date="2025-04" db="UniProtKB">
        <authorList>
            <consortium name="RefSeq"/>
        </authorList>
    </citation>
    <scope>IDENTIFICATION</scope>
    <source>
        <strain evidence="16">Aabys</strain>
    </source>
</reference>
<dbReference type="KEGG" id="mde:101901343"/>
<feature type="chain" id="PRO_5044560752" evidence="7">
    <location>
        <begin position="25"/>
        <end position="1202"/>
    </location>
</feature>
<feature type="domain" description="NOMO seventh transthyretin-like" evidence="11">
    <location>
        <begin position="581"/>
        <end position="652"/>
    </location>
</feature>
<dbReference type="Pfam" id="PF23141">
    <property type="entry name" value="Ig_NOMO"/>
    <property type="match status" value="1"/>
</dbReference>
<dbReference type="OrthoDB" id="10263633at2759"/>
<dbReference type="Proteomes" id="UP001652621">
    <property type="component" value="Unplaced"/>
</dbReference>
<evidence type="ECO:0000256" key="5">
    <source>
        <dbReference type="ARBA" id="ARBA00022989"/>
    </source>
</evidence>
<dbReference type="SUPFAM" id="SSF49452">
    <property type="entry name" value="Starch-binding domain-like"/>
    <property type="match status" value="1"/>
</dbReference>